<dbReference type="SUPFAM" id="SSF48403">
    <property type="entry name" value="Ankyrin repeat"/>
    <property type="match status" value="2"/>
</dbReference>
<feature type="repeat" description="ANK" evidence="3">
    <location>
        <begin position="227"/>
        <end position="259"/>
    </location>
</feature>
<evidence type="ECO:0000313" key="5">
    <source>
        <dbReference type="Proteomes" id="UP001149079"/>
    </source>
</evidence>
<dbReference type="InterPro" id="IPR036770">
    <property type="entry name" value="Ankyrin_rpt-contain_sf"/>
</dbReference>
<dbReference type="Gene3D" id="1.25.40.20">
    <property type="entry name" value="Ankyrin repeat-containing domain"/>
    <property type="match status" value="5"/>
</dbReference>
<dbReference type="PANTHER" id="PTHR24198">
    <property type="entry name" value="ANKYRIN REPEAT AND PROTEIN KINASE DOMAIN-CONTAINING PROTEIN"/>
    <property type="match status" value="1"/>
</dbReference>
<feature type="repeat" description="ANK" evidence="3">
    <location>
        <begin position="160"/>
        <end position="193"/>
    </location>
</feature>
<feature type="repeat" description="ANK" evidence="3">
    <location>
        <begin position="431"/>
        <end position="459"/>
    </location>
</feature>
<dbReference type="Proteomes" id="UP001149079">
    <property type="component" value="Unassembled WGS sequence"/>
</dbReference>
<gene>
    <name evidence="4" type="ORF">N7515_010270</name>
</gene>
<reference evidence="4" key="1">
    <citation type="submission" date="2022-11" db="EMBL/GenBank/DDBJ databases">
        <authorList>
            <person name="Petersen C."/>
        </authorList>
    </citation>
    <scope>NUCLEOTIDE SEQUENCE</scope>
    <source>
        <strain evidence="4">IBT 22155</strain>
    </source>
</reference>
<dbReference type="PROSITE" id="PS50088">
    <property type="entry name" value="ANK_REPEAT"/>
    <property type="match status" value="7"/>
</dbReference>
<dbReference type="GeneID" id="81410184"/>
<name>A0A9W9GJI8_9EURO</name>
<dbReference type="Pfam" id="PF13637">
    <property type="entry name" value="Ank_4"/>
    <property type="match status" value="1"/>
</dbReference>
<keyword evidence="1" id="KW-0677">Repeat</keyword>
<dbReference type="AlphaFoldDB" id="A0A9W9GJI8"/>
<dbReference type="SMART" id="SM00248">
    <property type="entry name" value="ANK"/>
    <property type="match status" value="12"/>
</dbReference>
<evidence type="ECO:0000256" key="3">
    <source>
        <dbReference type="PROSITE-ProRule" id="PRU00023"/>
    </source>
</evidence>
<dbReference type="Pfam" id="PF00023">
    <property type="entry name" value="Ank"/>
    <property type="match status" value="1"/>
</dbReference>
<protein>
    <submittedName>
        <fullName evidence="4">Uncharacterized protein</fullName>
    </submittedName>
</protein>
<sequence>MSTTSNSDNEDRNENDMIRFRRKQETQLLRAIRKNNIEKVTTLLTNGVSPDGLSKRPPLKLAVQLGRIEIMKLLFQHNVQSPALLGPDEGDDDELLTAAYKGNLKVLKMLIEYRNQRGYRGHAASYDDDEPIHCAAAGEHVECVQLLVETGAKIDAENASWMTPLHCAAGQVNGVAMVRFLVASGADVNALTEMGETAIFIAASKGNAAVVKELLRSSPDLSLRDHYGETVLHVAAYHSPLQTVQMLVEAGADIHTRSTKEASASGPHQMLIEAQPENLARPEEKKISLLHLAAEAGRIDTFIWVLENSTLTLNDVDAHNCTPLHYATRSNRSEMVKFLLEHGANISASIPGNHTPLHLAAAYYYPEWPLPTDNGQDDPSIVSQLIHAGADVSAPADARVLHCMWPYREHIREDLYNISEEDSGRSGIVYPLHCAVYSGAIQKVKAVLAAGADIHARTTEGKTALHLAAGKFFRNMIRLLIQNGADPGLTDNGGYTMVRDLALAGRCEPGSAREFLFAENLYESSMEVELDVPDDSPVWFNNDDWAE</sequence>
<keyword evidence="5" id="KW-1185">Reference proteome</keyword>
<dbReference type="EMBL" id="JAPQKL010000008">
    <property type="protein sequence ID" value="KAJ5120882.1"/>
    <property type="molecule type" value="Genomic_DNA"/>
</dbReference>
<dbReference type="PRINTS" id="PR01415">
    <property type="entry name" value="ANKYRIN"/>
</dbReference>
<evidence type="ECO:0000256" key="1">
    <source>
        <dbReference type="ARBA" id="ARBA00022737"/>
    </source>
</evidence>
<dbReference type="Pfam" id="PF12796">
    <property type="entry name" value="Ank_2"/>
    <property type="match status" value="3"/>
</dbReference>
<feature type="repeat" description="ANK" evidence="3">
    <location>
        <begin position="127"/>
        <end position="159"/>
    </location>
</feature>
<feature type="repeat" description="ANK" evidence="3">
    <location>
        <begin position="194"/>
        <end position="226"/>
    </location>
</feature>
<evidence type="ECO:0000313" key="4">
    <source>
        <dbReference type="EMBL" id="KAJ5120882.1"/>
    </source>
</evidence>
<dbReference type="PROSITE" id="PS50297">
    <property type="entry name" value="ANK_REP_REGION"/>
    <property type="match status" value="6"/>
</dbReference>
<dbReference type="PANTHER" id="PTHR24198:SF165">
    <property type="entry name" value="ANKYRIN REPEAT-CONTAINING PROTEIN-RELATED"/>
    <property type="match status" value="1"/>
</dbReference>
<dbReference type="OrthoDB" id="341259at2759"/>
<accession>A0A9W9GJI8</accession>
<evidence type="ECO:0000256" key="2">
    <source>
        <dbReference type="ARBA" id="ARBA00023043"/>
    </source>
</evidence>
<feature type="repeat" description="ANK" evidence="3">
    <location>
        <begin position="460"/>
        <end position="492"/>
    </location>
</feature>
<feature type="repeat" description="ANK" evidence="3">
    <location>
        <begin position="319"/>
        <end position="351"/>
    </location>
</feature>
<dbReference type="InterPro" id="IPR002110">
    <property type="entry name" value="Ankyrin_rpt"/>
</dbReference>
<dbReference type="RefSeq" id="XP_056517386.1">
    <property type="nucleotide sequence ID" value="XM_056671013.1"/>
</dbReference>
<proteinExistence type="predicted"/>
<reference evidence="4" key="2">
    <citation type="journal article" date="2023" name="IMA Fungus">
        <title>Comparative genomic study of the Penicillium genus elucidates a diverse pangenome and 15 lateral gene transfer events.</title>
        <authorList>
            <person name="Petersen C."/>
            <person name="Sorensen T."/>
            <person name="Nielsen M.R."/>
            <person name="Sondergaard T.E."/>
            <person name="Sorensen J.L."/>
            <person name="Fitzpatrick D.A."/>
            <person name="Frisvad J.C."/>
            <person name="Nielsen K.L."/>
        </authorList>
    </citation>
    <scope>NUCLEOTIDE SEQUENCE</scope>
    <source>
        <strain evidence="4">IBT 22155</strain>
    </source>
</reference>
<organism evidence="4 5">
    <name type="scientific">Penicillium bovifimosum</name>
    <dbReference type="NCBI Taxonomy" id="126998"/>
    <lineage>
        <taxon>Eukaryota</taxon>
        <taxon>Fungi</taxon>
        <taxon>Dikarya</taxon>
        <taxon>Ascomycota</taxon>
        <taxon>Pezizomycotina</taxon>
        <taxon>Eurotiomycetes</taxon>
        <taxon>Eurotiomycetidae</taxon>
        <taxon>Eurotiales</taxon>
        <taxon>Aspergillaceae</taxon>
        <taxon>Penicillium</taxon>
    </lineage>
</organism>
<keyword evidence="2 3" id="KW-0040">ANK repeat</keyword>
<comment type="caution">
    <text evidence="4">The sequence shown here is derived from an EMBL/GenBank/DDBJ whole genome shotgun (WGS) entry which is preliminary data.</text>
</comment>